<dbReference type="Pfam" id="PF00169">
    <property type="entry name" value="PH"/>
    <property type="match status" value="1"/>
</dbReference>
<dbReference type="GO" id="GO:0005802">
    <property type="term" value="C:trans-Golgi network"/>
    <property type="evidence" value="ECO:0007669"/>
    <property type="project" value="TreeGrafter"/>
</dbReference>
<evidence type="ECO:0000256" key="1">
    <source>
        <dbReference type="SAM" id="MobiDB-lite"/>
    </source>
</evidence>
<dbReference type="PROSITE" id="PS50003">
    <property type="entry name" value="PH_DOMAIN"/>
    <property type="match status" value="1"/>
</dbReference>
<dbReference type="GO" id="GO:0005769">
    <property type="term" value="C:early endosome"/>
    <property type="evidence" value="ECO:0007669"/>
    <property type="project" value="TreeGrafter"/>
</dbReference>
<proteinExistence type="predicted"/>
<comment type="caution">
    <text evidence="3">The sequence shown here is derived from an EMBL/GenBank/DDBJ whole genome shotgun (WGS) entry which is preliminary data.</text>
</comment>
<dbReference type="GO" id="GO:0005829">
    <property type="term" value="C:cytosol"/>
    <property type="evidence" value="ECO:0007669"/>
    <property type="project" value="GOC"/>
</dbReference>
<gene>
    <name evidence="3" type="ORF">C0Q70_08509</name>
</gene>
<name>A0A2T7PI13_POMCA</name>
<dbReference type="STRING" id="400727.A0A2T7PI13"/>
<reference evidence="3 4" key="1">
    <citation type="submission" date="2018-04" db="EMBL/GenBank/DDBJ databases">
        <title>The genome of golden apple snail Pomacea canaliculata provides insight into stress tolerance and invasive adaptation.</title>
        <authorList>
            <person name="Liu C."/>
            <person name="Liu B."/>
            <person name="Ren Y."/>
            <person name="Zhang Y."/>
            <person name="Wang H."/>
            <person name="Li S."/>
            <person name="Jiang F."/>
            <person name="Yin L."/>
            <person name="Zhang G."/>
            <person name="Qian W."/>
            <person name="Fan W."/>
        </authorList>
    </citation>
    <scope>NUCLEOTIDE SEQUENCE [LARGE SCALE GENOMIC DNA]</scope>
    <source>
        <strain evidence="3">SZHN2017</strain>
        <tissue evidence="3">Muscle</tissue>
    </source>
</reference>
<accession>A0A2T7PI13</accession>
<dbReference type="OMA" id="YEYVKLM"/>
<dbReference type="FunFam" id="2.30.29.30:FF:000286">
    <property type="entry name" value="PH-protein kinase domain containing protein"/>
    <property type="match status" value="1"/>
</dbReference>
<evidence type="ECO:0000313" key="3">
    <source>
        <dbReference type="EMBL" id="PVD33061.1"/>
    </source>
</evidence>
<dbReference type="GO" id="GO:0007032">
    <property type="term" value="P:endosome organization"/>
    <property type="evidence" value="ECO:0007669"/>
    <property type="project" value="TreeGrafter"/>
</dbReference>
<dbReference type="SUPFAM" id="SSF50729">
    <property type="entry name" value="PH domain-like"/>
    <property type="match status" value="1"/>
</dbReference>
<dbReference type="SMART" id="SM00233">
    <property type="entry name" value="PH"/>
    <property type="match status" value="1"/>
</dbReference>
<dbReference type="Proteomes" id="UP000245119">
    <property type="component" value="Linkage Group LG4"/>
</dbReference>
<dbReference type="InterPro" id="IPR011993">
    <property type="entry name" value="PH-like_dom_sf"/>
</dbReference>
<dbReference type="CDD" id="cd13288">
    <property type="entry name" value="PH_Ses"/>
    <property type="match status" value="1"/>
</dbReference>
<sequence length="241" mass="27103">MKIVNAKGIVRYAMSGGPPEKEGFLLKRGDLNRGFQRRWFVLKGNLLFYYEKRTDKEPVGMIILEGCTIELAECEDVDNYAFQISFSGSGTRTYVLCADSQDAMEAWMKALSCAPYEYIRLVVAELENQLEELSSTENARIVQAAERDSRILSQMYAEDSASGKKHPRSAQSYQGDRVNPFNDLAESTGNLCAFKGRPSSSSQWFGVATWQGLGVSNFHGMHEQMRQQIKELGLKTKHTSN</sequence>
<dbReference type="GO" id="GO:0055037">
    <property type="term" value="C:recycling endosome"/>
    <property type="evidence" value="ECO:0007669"/>
    <property type="project" value="TreeGrafter"/>
</dbReference>
<feature type="region of interest" description="Disordered" evidence="1">
    <location>
        <begin position="156"/>
        <end position="177"/>
    </location>
</feature>
<dbReference type="GO" id="GO:0042147">
    <property type="term" value="P:retrograde transport, endosome to Golgi"/>
    <property type="evidence" value="ECO:0007669"/>
    <property type="project" value="TreeGrafter"/>
</dbReference>
<protein>
    <recommendedName>
        <fullName evidence="2">PH domain-containing protein</fullName>
    </recommendedName>
</protein>
<evidence type="ECO:0000259" key="2">
    <source>
        <dbReference type="PROSITE" id="PS50003"/>
    </source>
</evidence>
<organism evidence="3 4">
    <name type="scientific">Pomacea canaliculata</name>
    <name type="common">Golden apple snail</name>
    <dbReference type="NCBI Taxonomy" id="400727"/>
    <lineage>
        <taxon>Eukaryota</taxon>
        <taxon>Metazoa</taxon>
        <taxon>Spiralia</taxon>
        <taxon>Lophotrochozoa</taxon>
        <taxon>Mollusca</taxon>
        <taxon>Gastropoda</taxon>
        <taxon>Caenogastropoda</taxon>
        <taxon>Architaenioglossa</taxon>
        <taxon>Ampullarioidea</taxon>
        <taxon>Ampullariidae</taxon>
        <taxon>Pomacea</taxon>
    </lineage>
</organism>
<dbReference type="Gene3D" id="2.30.29.30">
    <property type="entry name" value="Pleckstrin-homology domain (PH domain)/Phosphotyrosine-binding domain (PTB)"/>
    <property type="match status" value="1"/>
</dbReference>
<dbReference type="AlphaFoldDB" id="A0A2T7PI13"/>
<dbReference type="OrthoDB" id="10261837at2759"/>
<dbReference type="InterPro" id="IPR001849">
    <property type="entry name" value="PH_domain"/>
</dbReference>
<keyword evidence="4" id="KW-1185">Reference proteome</keyword>
<dbReference type="InterPro" id="IPR045188">
    <property type="entry name" value="Boi1/Boi2-like"/>
</dbReference>
<feature type="domain" description="PH" evidence="2">
    <location>
        <begin position="18"/>
        <end position="116"/>
    </location>
</feature>
<dbReference type="PANTHER" id="PTHR22902">
    <property type="entry name" value="SESQUIPEDALIAN"/>
    <property type="match status" value="1"/>
</dbReference>
<dbReference type="PANTHER" id="PTHR22902:SF53">
    <property type="entry name" value="INOSITOL PHOSPHATASE INTERACTING PROTEIN, ISOFORM A"/>
    <property type="match status" value="1"/>
</dbReference>
<dbReference type="GO" id="GO:0001881">
    <property type="term" value="P:receptor recycling"/>
    <property type="evidence" value="ECO:0007669"/>
    <property type="project" value="TreeGrafter"/>
</dbReference>
<evidence type="ECO:0000313" key="4">
    <source>
        <dbReference type="Proteomes" id="UP000245119"/>
    </source>
</evidence>
<dbReference type="EMBL" id="PZQS01000004">
    <property type="protein sequence ID" value="PVD33061.1"/>
    <property type="molecule type" value="Genomic_DNA"/>
</dbReference>